<dbReference type="Pfam" id="PF00270">
    <property type="entry name" value="DEAD"/>
    <property type="match status" value="1"/>
</dbReference>
<dbReference type="CDD" id="cd17960">
    <property type="entry name" value="DEADc_DDX55"/>
    <property type="match status" value="1"/>
</dbReference>
<evidence type="ECO:0000259" key="16">
    <source>
        <dbReference type="PROSITE" id="PS51192"/>
    </source>
</evidence>
<keyword evidence="7 19" id="KW-0347">Helicase</keyword>
<dbReference type="GeneID" id="25032238"/>
<keyword evidence="4" id="KW-0698">rRNA processing</keyword>
<dbReference type="GO" id="GO:0005654">
    <property type="term" value="C:nucleoplasm"/>
    <property type="evidence" value="ECO:0007669"/>
    <property type="project" value="EnsemblFungi"/>
</dbReference>
<feature type="domain" description="Helicase C-terminal" evidence="17">
    <location>
        <begin position="243"/>
        <end position="408"/>
    </location>
</feature>
<dbReference type="PROSITE" id="PS51194">
    <property type="entry name" value="HELICASE_CTER"/>
    <property type="match status" value="1"/>
</dbReference>
<feature type="compositionally biased region" description="Basic residues" evidence="15">
    <location>
        <begin position="529"/>
        <end position="539"/>
    </location>
</feature>
<evidence type="ECO:0000256" key="3">
    <source>
        <dbReference type="ARBA" id="ARBA00022517"/>
    </source>
</evidence>
<dbReference type="GO" id="GO:0005524">
    <property type="term" value="F:ATP binding"/>
    <property type="evidence" value="ECO:0007669"/>
    <property type="project" value="UniProtKB-KW"/>
</dbReference>
<dbReference type="Pfam" id="PF00271">
    <property type="entry name" value="Helicase_C"/>
    <property type="match status" value="1"/>
</dbReference>
<comment type="similarity">
    <text evidence="12">Belongs to the DEAD box helicase family. DDX55/SPB4 subfamily.</text>
</comment>
<evidence type="ECO:0000256" key="8">
    <source>
        <dbReference type="ARBA" id="ARBA00022840"/>
    </source>
</evidence>
<dbReference type="GO" id="GO:0003724">
    <property type="term" value="F:RNA helicase activity"/>
    <property type="evidence" value="ECO:0007669"/>
    <property type="project" value="UniProtKB-EC"/>
</dbReference>
<evidence type="ECO:0000256" key="2">
    <source>
        <dbReference type="ARBA" id="ARBA00012552"/>
    </source>
</evidence>
<dbReference type="HOGENOM" id="CLU_003041_26_4_1"/>
<dbReference type="InterPro" id="IPR050079">
    <property type="entry name" value="DEAD_box_RNA_helicase"/>
</dbReference>
<comment type="catalytic activity">
    <reaction evidence="13">
        <text>ATP + H2O = ADP + phosphate + H(+)</text>
        <dbReference type="Rhea" id="RHEA:13065"/>
        <dbReference type="ChEBI" id="CHEBI:15377"/>
        <dbReference type="ChEBI" id="CHEBI:15378"/>
        <dbReference type="ChEBI" id="CHEBI:30616"/>
        <dbReference type="ChEBI" id="CHEBI:43474"/>
        <dbReference type="ChEBI" id="CHEBI:456216"/>
        <dbReference type="EC" id="3.6.4.13"/>
    </reaction>
</comment>
<dbReference type="GO" id="GO:0003723">
    <property type="term" value="F:RNA binding"/>
    <property type="evidence" value="ECO:0007669"/>
    <property type="project" value="UniProtKB-KW"/>
</dbReference>
<evidence type="ECO:0000256" key="9">
    <source>
        <dbReference type="ARBA" id="ARBA00022884"/>
    </source>
</evidence>
<dbReference type="RefSeq" id="XP_013017208.1">
    <property type="nucleotide sequence ID" value="XM_013161754.1"/>
</dbReference>
<dbReference type="InterPro" id="IPR014014">
    <property type="entry name" value="RNA_helicase_DEAD_Q_motif"/>
</dbReference>
<dbReference type="VEuPathDB" id="FungiDB:SOCG_03266"/>
<dbReference type="GO" id="GO:0030687">
    <property type="term" value="C:preribosome, large subunit precursor"/>
    <property type="evidence" value="ECO:0007669"/>
    <property type="project" value="EnsemblFungi"/>
</dbReference>
<dbReference type="InterPro" id="IPR014001">
    <property type="entry name" value="Helicase_ATP-bd"/>
</dbReference>
<keyword evidence="3" id="KW-0690">Ribosome biogenesis</keyword>
<evidence type="ECO:0000256" key="1">
    <source>
        <dbReference type="ARBA" id="ARBA00004604"/>
    </source>
</evidence>
<dbReference type="OrthoDB" id="7396459at2759"/>
<keyword evidence="5" id="KW-0547">Nucleotide-binding</keyword>
<dbReference type="GO" id="GO:0030686">
    <property type="term" value="C:90S preribosome"/>
    <property type="evidence" value="ECO:0007669"/>
    <property type="project" value="EnsemblFungi"/>
</dbReference>
<dbReference type="InterPro" id="IPR025313">
    <property type="entry name" value="SPB4-like_CTE"/>
</dbReference>
<evidence type="ECO:0000256" key="6">
    <source>
        <dbReference type="ARBA" id="ARBA00022801"/>
    </source>
</evidence>
<keyword evidence="20" id="KW-1185">Reference proteome</keyword>
<keyword evidence="8" id="KW-0067">ATP-binding</keyword>
<proteinExistence type="inferred from homology"/>
<comment type="subcellular location">
    <subcellularLocation>
        <location evidence="1">Nucleus</location>
        <location evidence="1">Nucleolus</location>
    </subcellularLocation>
</comment>
<dbReference type="GO" id="GO:0000470">
    <property type="term" value="P:maturation of LSU-rRNA"/>
    <property type="evidence" value="ECO:0007669"/>
    <property type="project" value="EnsemblFungi"/>
</dbReference>
<dbReference type="PROSITE" id="PS51195">
    <property type="entry name" value="Q_MOTIF"/>
    <property type="match status" value="1"/>
</dbReference>
<organism evidence="19 20">
    <name type="scientific">Schizosaccharomyces octosporus (strain yFS286)</name>
    <name type="common">Fission yeast</name>
    <name type="synonym">Octosporomyces octosporus</name>
    <dbReference type="NCBI Taxonomy" id="483514"/>
    <lineage>
        <taxon>Eukaryota</taxon>
        <taxon>Fungi</taxon>
        <taxon>Dikarya</taxon>
        <taxon>Ascomycota</taxon>
        <taxon>Taphrinomycotina</taxon>
        <taxon>Schizosaccharomycetes</taxon>
        <taxon>Schizosaccharomycetales</taxon>
        <taxon>Schizosaccharomycetaceae</taxon>
        <taxon>Schizosaccharomyces</taxon>
    </lineage>
</organism>
<dbReference type="GO" id="GO:0005829">
    <property type="term" value="C:cytosol"/>
    <property type="evidence" value="ECO:0007669"/>
    <property type="project" value="TreeGrafter"/>
</dbReference>
<gene>
    <name evidence="19" type="ORF">SOCG_03266</name>
</gene>
<dbReference type="EC" id="3.6.4.13" evidence="2"/>
<dbReference type="SMART" id="SM01178">
    <property type="entry name" value="DUF4217"/>
    <property type="match status" value="1"/>
</dbReference>
<dbReference type="InterPro" id="IPR027417">
    <property type="entry name" value="P-loop_NTPase"/>
</dbReference>
<evidence type="ECO:0000256" key="4">
    <source>
        <dbReference type="ARBA" id="ARBA00022552"/>
    </source>
</evidence>
<evidence type="ECO:0000256" key="12">
    <source>
        <dbReference type="ARBA" id="ARBA00038002"/>
    </source>
</evidence>
<dbReference type="PROSITE" id="PS51192">
    <property type="entry name" value="HELICASE_ATP_BIND_1"/>
    <property type="match status" value="1"/>
</dbReference>
<feature type="domain" description="Helicase ATP-binding" evidence="16">
    <location>
        <begin position="32"/>
        <end position="213"/>
    </location>
</feature>
<dbReference type="Pfam" id="PF23681">
    <property type="entry name" value="CTT_SPB4"/>
    <property type="match status" value="1"/>
</dbReference>
<dbReference type="SUPFAM" id="SSF52540">
    <property type="entry name" value="P-loop containing nucleoside triphosphate hydrolases"/>
    <property type="match status" value="1"/>
</dbReference>
<keyword evidence="10" id="KW-0175">Coiled coil</keyword>
<keyword evidence="9" id="KW-0694">RNA-binding</keyword>
<keyword evidence="6" id="KW-0378">Hydrolase</keyword>
<dbReference type="GO" id="GO:0016787">
    <property type="term" value="F:hydrolase activity"/>
    <property type="evidence" value="ECO:0007669"/>
    <property type="project" value="UniProtKB-KW"/>
</dbReference>
<dbReference type="InterPro" id="IPR001650">
    <property type="entry name" value="Helicase_C-like"/>
</dbReference>
<feature type="domain" description="DEAD-box RNA helicase Q" evidence="18">
    <location>
        <begin position="1"/>
        <end position="29"/>
    </location>
</feature>
<feature type="compositionally biased region" description="Basic and acidic residues" evidence="15">
    <location>
        <begin position="587"/>
        <end position="597"/>
    </location>
</feature>
<feature type="short sequence motif" description="Q motif" evidence="14">
    <location>
        <begin position="1"/>
        <end position="29"/>
    </location>
</feature>
<dbReference type="GO" id="GO:1902626">
    <property type="term" value="P:assembly of large subunit precursor of preribosome"/>
    <property type="evidence" value="ECO:0007669"/>
    <property type="project" value="EnsemblFungi"/>
</dbReference>
<dbReference type="SMART" id="SM00490">
    <property type="entry name" value="HELICc"/>
    <property type="match status" value="1"/>
</dbReference>
<dbReference type="AlphaFoldDB" id="S9Q1Q5"/>
<evidence type="ECO:0000256" key="10">
    <source>
        <dbReference type="ARBA" id="ARBA00023054"/>
    </source>
</evidence>
<dbReference type="SMART" id="SM00487">
    <property type="entry name" value="DEXDc"/>
    <property type="match status" value="1"/>
</dbReference>
<dbReference type="Proteomes" id="UP000016088">
    <property type="component" value="Unassembled WGS sequence"/>
</dbReference>
<dbReference type="Pfam" id="PF13959">
    <property type="entry name" value="CTE_SPB4"/>
    <property type="match status" value="1"/>
</dbReference>
<accession>S9Q1Q5</accession>
<dbReference type="InterPro" id="IPR056330">
    <property type="entry name" value="CTT_SPB4"/>
</dbReference>
<evidence type="ECO:0000256" key="15">
    <source>
        <dbReference type="SAM" id="MobiDB-lite"/>
    </source>
</evidence>
<evidence type="ECO:0000256" key="11">
    <source>
        <dbReference type="ARBA" id="ARBA00023242"/>
    </source>
</evidence>
<evidence type="ECO:0000313" key="19">
    <source>
        <dbReference type="EMBL" id="EPX74052.1"/>
    </source>
</evidence>
<evidence type="ECO:0000313" key="20">
    <source>
        <dbReference type="Proteomes" id="UP000016088"/>
    </source>
</evidence>
<dbReference type="PANTHER" id="PTHR47959">
    <property type="entry name" value="ATP-DEPENDENT RNA HELICASE RHLE-RELATED"/>
    <property type="match status" value="1"/>
</dbReference>
<sequence>MSFQDLQIDQWLKDAVHARGFTKMTPVQTNTIPLFLKNKDVVVEAVTGSGKTLAYLLPAIDKILKRDSDEHGLGALIVAPTRELANQIFHVTEELLAYQPEELAQQKSLVPDMYIGGKNTLSNDMASFREKNPTIVIGTPGRLNEMLGKISSKNLQILILDEADTLIDMGFQKTLQSIISQIPKQRRTGLFSATMNDTVSSFLKVAGLRNSVRVSVTVTLKKEDTRAPSSLSIQSCVLPPMYKIQGMLNMLQNKEYDKAIVFFLSCASVEYFHSLLSQMKLPYEIIALHGKQAQSNRSRNYEKFVNNNTKSVLLTTDVASRGLDIPNVDLVLQLDPPLDPKSFSHRCGRAGRAGRFGLALVFLNEGREEDYEELLRVRKVPIQRIDTPESLMDRSHLDELTKYLRDIVRRDRNIYEKGLRGFVSHVRAYTKHQASFIFRIKDLDLHQLGTAYALLHLPKMPELKDAPAANDVFQPLDIDTRTIAFLDPSREQARQRKMEEQGNQPEKPKIEKKPKAEAWSKQKDMKEKRVVRREKRKSRREFDKTQKRRKAEEENQASQQHSSSNRKEGSQVDDVSDEENLSELEDDYRALQKEKKGGKGSASITFDGL</sequence>
<dbReference type="CDD" id="cd18787">
    <property type="entry name" value="SF2_C_DEAD"/>
    <property type="match status" value="1"/>
</dbReference>
<dbReference type="InterPro" id="IPR011545">
    <property type="entry name" value="DEAD/DEAH_box_helicase_dom"/>
</dbReference>
<keyword evidence="11" id="KW-0539">Nucleus</keyword>
<evidence type="ECO:0000259" key="17">
    <source>
        <dbReference type="PROSITE" id="PS51194"/>
    </source>
</evidence>
<feature type="compositionally biased region" description="Basic and acidic residues" evidence="15">
    <location>
        <begin position="490"/>
        <end position="528"/>
    </location>
</feature>
<dbReference type="eggNOG" id="KOG0345">
    <property type="taxonomic scope" value="Eukaryota"/>
</dbReference>
<evidence type="ECO:0000259" key="18">
    <source>
        <dbReference type="PROSITE" id="PS51195"/>
    </source>
</evidence>
<evidence type="ECO:0000256" key="14">
    <source>
        <dbReference type="PROSITE-ProRule" id="PRU00552"/>
    </source>
</evidence>
<dbReference type="EMBL" id="KE503206">
    <property type="protein sequence ID" value="EPX74052.1"/>
    <property type="molecule type" value="Genomic_DNA"/>
</dbReference>
<protein>
    <recommendedName>
        <fullName evidence="2">RNA helicase</fullName>
        <ecNumber evidence="2">3.6.4.13</ecNumber>
    </recommendedName>
</protein>
<dbReference type="PANTHER" id="PTHR47959:SF1">
    <property type="entry name" value="ATP-DEPENDENT RNA HELICASE DBPA"/>
    <property type="match status" value="1"/>
</dbReference>
<dbReference type="Gene3D" id="3.40.50.300">
    <property type="entry name" value="P-loop containing nucleotide triphosphate hydrolases"/>
    <property type="match status" value="2"/>
</dbReference>
<evidence type="ECO:0000256" key="7">
    <source>
        <dbReference type="ARBA" id="ARBA00022806"/>
    </source>
</evidence>
<dbReference type="GO" id="GO:0005730">
    <property type="term" value="C:nucleolus"/>
    <property type="evidence" value="ECO:0007669"/>
    <property type="project" value="UniProtKB-SubCell"/>
</dbReference>
<feature type="compositionally biased region" description="Basic and acidic residues" evidence="15">
    <location>
        <begin position="540"/>
        <end position="553"/>
    </location>
</feature>
<feature type="compositionally biased region" description="Acidic residues" evidence="15">
    <location>
        <begin position="574"/>
        <end position="586"/>
    </location>
</feature>
<feature type="region of interest" description="Disordered" evidence="15">
    <location>
        <begin position="490"/>
        <end position="609"/>
    </location>
</feature>
<name>S9Q1Q5_SCHOY</name>
<evidence type="ECO:0000256" key="5">
    <source>
        <dbReference type="ARBA" id="ARBA00022741"/>
    </source>
</evidence>
<reference evidence="19 20" key="1">
    <citation type="journal article" date="2011" name="Science">
        <title>Comparative functional genomics of the fission yeasts.</title>
        <authorList>
            <person name="Rhind N."/>
            <person name="Chen Z."/>
            <person name="Yassour M."/>
            <person name="Thompson D.A."/>
            <person name="Haas B.J."/>
            <person name="Habib N."/>
            <person name="Wapinski I."/>
            <person name="Roy S."/>
            <person name="Lin M.F."/>
            <person name="Heiman D.I."/>
            <person name="Young S.K."/>
            <person name="Furuya K."/>
            <person name="Guo Y."/>
            <person name="Pidoux A."/>
            <person name="Chen H.M."/>
            <person name="Robbertse B."/>
            <person name="Goldberg J.M."/>
            <person name="Aoki K."/>
            <person name="Bayne E.H."/>
            <person name="Berlin A.M."/>
            <person name="Desjardins C.A."/>
            <person name="Dobbs E."/>
            <person name="Dukaj L."/>
            <person name="Fan L."/>
            <person name="FitzGerald M.G."/>
            <person name="French C."/>
            <person name="Gujja S."/>
            <person name="Hansen K."/>
            <person name="Keifenheim D."/>
            <person name="Levin J.Z."/>
            <person name="Mosher R.A."/>
            <person name="Mueller C.A."/>
            <person name="Pfiffner J."/>
            <person name="Priest M."/>
            <person name="Russ C."/>
            <person name="Smialowska A."/>
            <person name="Swoboda P."/>
            <person name="Sykes S.M."/>
            <person name="Vaughn M."/>
            <person name="Vengrova S."/>
            <person name="Yoder R."/>
            <person name="Zeng Q."/>
            <person name="Allshire R."/>
            <person name="Baulcombe D."/>
            <person name="Birren B.W."/>
            <person name="Brown W."/>
            <person name="Ekwall K."/>
            <person name="Kellis M."/>
            <person name="Leatherwood J."/>
            <person name="Levin H."/>
            <person name="Margalit H."/>
            <person name="Martienssen R."/>
            <person name="Nieduszynski C.A."/>
            <person name="Spatafora J.W."/>
            <person name="Friedman N."/>
            <person name="Dalgaard J.Z."/>
            <person name="Baumann P."/>
            <person name="Niki H."/>
            <person name="Regev A."/>
            <person name="Nusbaum C."/>
        </authorList>
    </citation>
    <scope>NUCLEOTIDE SEQUENCE [LARGE SCALE GENOMIC DNA]</scope>
    <source>
        <strain evidence="20">yFS286</strain>
    </source>
</reference>
<evidence type="ECO:0000256" key="13">
    <source>
        <dbReference type="ARBA" id="ARBA00047984"/>
    </source>
</evidence>
<dbReference type="OMA" id="AYKEHEC"/>